<feature type="transmembrane region" description="Helical" evidence="1">
    <location>
        <begin position="144"/>
        <end position="164"/>
    </location>
</feature>
<keyword evidence="1" id="KW-0812">Transmembrane</keyword>
<dbReference type="RefSeq" id="WP_233733901.1">
    <property type="nucleotide sequence ID" value="NZ_JAJVCN010000004.1"/>
</dbReference>
<comment type="caution">
    <text evidence="2">The sequence shown here is derived from an EMBL/GenBank/DDBJ whole genome shotgun (WGS) entry which is preliminary data.</text>
</comment>
<sequence>MKIGTVLVRGMLAGLLAAVLAFAFASVFGEPQVDNAIAVEEAGAGHDHGGAAEPGAEEEEVVSRGVQSTLGLAVATGAYGLAFGGLFALAFAFSYGRVGRLSARATAGVLGIVAFVTVFLVPFLKYPSNPPAVGQPDTINTRTTWYFVMVLISVVAAIAATVLASRLAARLGSWNAVLLGVLGYLVVVGVAALLLPVVNEVPEGFPASLLWNFRVASLGTQLLLWAGIGLLFGVFIERATRRVAAARA</sequence>
<feature type="transmembrane region" description="Helical" evidence="1">
    <location>
        <begin position="218"/>
        <end position="236"/>
    </location>
</feature>
<evidence type="ECO:0000256" key="1">
    <source>
        <dbReference type="SAM" id="Phobius"/>
    </source>
</evidence>
<accession>A0ABS8ZV08</accession>
<organism evidence="2 3">
    <name type="scientific">Kibdelosporangium philippinense</name>
    <dbReference type="NCBI Taxonomy" id="211113"/>
    <lineage>
        <taxon>Bacteria</taxon>
        <taxon>Bacillati</taxon>
        <taxon>Actinomycetota</taxon>
        <taxon>Actinomycetes</taxon>
        <taxon>Pseudonocardiales</taxon>
        <taxon>Pseudonocardiaceae</taxon>
        <taxon>Kibdelosporangium</taxon>
    </lineage>
</organism>
<feature type="transmembrane region" description="Helical" evidence="1">
    <location>
        <begin position="70"/>
        <end position="93"/>
    </location>
</feature>
<gene>
    <name evidence="2" type="ORF">LWC34_52735</name>
</gene>
<keyword evidence="3" id="KW-1185">Reference proteome</keyword>
<keyword evidence="1" id="KW-0472">Membrane</keyword>
<keyword evidence="1" id="KW-1133">Transmembrane helix</keyword>
<evidence type="ECO:0000313" key="2">
    <source>
        <dbReference type="EMBL" id="MCE7011424.1"/>
    </source>
</evidence>
<feature type="transmembrane region" description="Helical" evidence="1">
    <location>
        <begin position="176"/>
        <end position="198"/>
    </location>
</feature>
<feature type="transmembrane region" description="Helical" evidence="1">
    <location>
        <begin position="105"/>
        <end position="124"/>
    </location>
</feature>
<dbReference type="InterPro" id="IPR012666">
    <property type="entry name" value="CbtA_put"/>
</dbReference>
<evidence type="ECO:0000313" key="3">
    <source>
        <dbReference type="Proteomes" id="UP001521150"/>
    </source>
</evidence>
<name>A0ABS8ZV08_9PSEU</name>
<dbReference type="Pfam" id="PF09490">
    <property type="entry name" value="CbtA"/>
    <property type="match status" value="1"/>
</dbReference>
<dbReference type="EMBL" id="JAJVCN010000004">
    <property type="protein sequence ID" value="MCE7011424.1"/>
    <property type="molecule type" value="Genomic_DNA"/>
</dbReference>
<proteinExistence type="predicted"/>
<protein>
    <submittedName>
        <fullName evidence="2">CbtA family protein</fullName>
    </submittedName>
</protein>
<reference evidence="2 3" key="1">
    <citation type="submission" date="2021-12" db="EMBL/GenBank/DDBJ databases">
        <title>Genome sequence of Kibdelosporangium philippinense ATCC 49844.</title>
        <authorList>
            <person name="Fedorov E.A."/>
            <person name="Omeragic M."/>
            <person name="Shalygina K.F."/>
            <person name="Maclea K.S."/>
        </authorList>
    </citation>
    <scope>NUCLEOTIDE SEQUENCE [LARGE SCALE GENOMIC DNA]</scope>
    <source>
        <strain evidence="2 3">ATCC 49844</strain>
    </source>
</reference>
<dbReference type="Proteomes" id="UP001521150">
    <property type="component" value="Unassembled WGS sequence"/>
</dbReference>